<evidence type="ECO:0000256" key="2">
    <source>
        <dbReference type="ARBA" id="ARBA00022448"/>
    </source>
</evidence>
<dbReference type="InterPro" id="IPR001851">
    <property type="entry name" value="ABC_transp_permease"/>
</dbReference>
<feature type="transmembrane region" description="Helical" evidence="9">
    <location>
        <begin position="96"/>
        <end position="115"/>
    </location>
</feature>
<organism evidence="10 11">
    <name type="scientific">Bradyrhizobium betae</name>
    <dbReference type="NCBI Taxonomy" id="244734"/>
    <lineage>
        <taxon>Bacteria</taxon>
        <taxon>Pseudomonadati</taxon>
        <taxon>Pseudomonadota</taxon>
        <taxon>Alphaproteobacteria</taxon>
        <taxon>Hyphomicrobiales</taxon>
        <taxon>Nitrobacteraceae</taxon>
        <taxon>Bradyrhizobium</taxon>
    </lineage>
</organism>
<feature type="transmembrane region" description="Helical" evidence="9">
    <location>
        <begin position="32"/>
        <end position="51"/>
    </location>
</feature>
<feature type="transmembrane region" description="Helical" evidence="9">
    <location>
        <begin position="57"/>
        <end position="76"/>
    </location>
</feature>
<dbReference type="InterPro" id="IPR052157">
    <property type="entry name" value="BCAA_transport_permease"/>
</dbReference>
<accession>A0A4Q1UFH4</accession>
<keyword evidence="6 9" id="KW-1133">Transmembrane helix</keyword>
<feature type="transmembrane region" description="Helical" evidence="9">
    <location>
        <begin position="192"/>
        <end position="213"/>
    </location>
</feature>
<dbReference type="AlphaFoldDB" id="A0A4Q1UFH4"/>
<dbReference type="PANTHER" id="PTHR11795:SF450">
    <property type="entry name" value="ABC TRANSPORTER PERMEASE PROTEIN"/>
    <property type="match status" value="1"/>
</dbReference>
<dbReference type="Proteomes" id="UP000290819">
    <property type="component" value="Unassembled WGS sequence"/>
</dbReference>
<keyword evidence="3" id="KW-1003">Cell membrane</keyword>
<dbReference type="OrthoDB" id="9779023at2"/>
<dbReference type="GO" id="GO:0005886">
    <property type="term" value="C:plasma membrane"/>
    <property type="evidence" value="ECO:0007669"/>
    <property type="project" value="UniProtKB-SubCell"/>
</dbReference>
<dbReference type="EMBL" id="MZXW01000057">
    <property type="protein sequence ID" value="RXT33326.1"/>
    <property type="molecule type" value="Genomic_DNA"/>
</dbReference>
<keyword evidence="7 9" id="KW-0472">Membrane</keyword>
<evidence type="ECO:0000256" key="8">
    <source>
        <dbReference type="ARBA" id="ARBA00037998"/>
    </source>
</evidence>
<sequence>MDIDVFAHGIVAGSLYALVAVSFNILYRPTNVFNFAQGELVMLGAMIFASLTSLAGMPWFVAFAATLLAVGCIGLVEERIAVAPILARSQTGTGWVITTLATSLIISNLVGRFWGPDPILVKPPALLSMDSLDIASSRISSYEIALVLLTVVLVAIVERVYRTLKGKAVMAVAEDREAALLRGIDPGSLGRWSFFLGAAFAAMTGVLAAPILYASTSLGPDLLLKGFAAAAVGSIGNNRGALIAGYVIGVTEAVGASLLSPGYQEAVIFMVVLAVLLLKPEGLFGSPNARTV</sequence>
<dbReference type="GO" id="GO:0022857">
    <property type="term" value="F:transmembrane transporter activity"/>
    <property type="evidence" value="ECO:0007669"/>
    <property type="project" value="InterPro"/>
</dbReference>
<evidence type="ECO:0000256" key="6">
    <source>
        <dbReference type="ARBA" id="ARBA00022989"/>
    </source>
</evidence>
<dbReference type="Pfam" id="PF02653">
    <property type="entry name" value="BPD_transp_2"/>
    <property type="match status" value="1"/>
</dbReference>
<feature type="transmembrane region" description="Helical" evidence="9">
    <location>
        <begin position="262"/>
        <end position="278"/>
    </location>
</feature>
<keyword evidence="11" id="KW-1185">Reference proteome</keyword>
<evidence type="ECO:0000256" key="3">
    <source>
        <dbReference type="ARBA" id="ARBA00022475"/>
    </source>
</evidence>
<comment type="similarity">
    <text evidence="8">Belongs to the binding-protein-dependent transport system permease family. LivHM subfamily.</text>
</comment>
<feature type="transmembrane region" description="Helical" evidence="9">
    <location>
        <begin position="135"/>
        <end position="157"/>
    </location>
</feature>
<dbReference type="GO" id="GO:0006865">
    <property type="term" value="P:amino acid transport"/>
    <property type="evidence" value="ECO:0007669"/>
    <property type="project" value="UniProtKB-KW"/>
</dbReference>
<feature type="transmembrane region" description="Helical" evidence="9">
    <location>
        <begin position="6"/>
        <end position="27"/>
    </location>
</feature>
<name>A0A4Q1UFH4_9BRAD</name>
<keyword evidence="2" id="KW-0813">Transport</keyword>
<dbReference type="PANTHER" id="PTHR11795">
    <property type="entry name" value="BRANCHED-CHAIN AMINO ACID TRANSPORT SYSTEM PERMEASE PROTEIN LIVH"/>
    <property type="match status" value="1"/>
</dbReference>
<evidence type="ECO:0008006" key="12">
    <source>
        <dbReference type="Google" id="ProtNLM"/>
    </source>
</evidence>
<keyword evidence="4 9" id="KW-0812">Transmembrane</keyword>
<keyword evidence="5" id="KW-0029">Amino-acid transport</keyword>
<evidence type="ECO:0000256" key="4">
    <source>
        <dbReference type="ARBA" id="ARBA00022692"/>
    </source>
</evidence>
<evidence type="ECO:0000313" key="11">
    <source>
        <dbReference type="Proteomes" id="UP000290819"/>
    </source>
</evidence>
<evidence type="ECO:0000256" key="9">
    <source>
        <dbReference type="SAM" id="Phobius"/>
    </source>
</evidence>
<dbReference type="RefSeq" id="WP_129276062.1">
    <property type="nucleotide sequence ID" value="NZ_MZXW01000057.1"/>
</dbReference>
<evidence type="ECO:0000256" key="1">
    <source>
        <dbReference type="ARBA" id="ARBA00004651"/>
    </source>
</evidence>
<gene>
    <name evidence="10" type="ORF">B5V03_40405</name>
</gene>
<proteinExistence type="inferred from homology"/>
<comment type="caution">
    <text evidence="10">The sequence shown here is derived from an EMBL/GenBank/DDBJ whole genome shotgun (WGS) entry which is preliminary data.</text>
</comment>
<reference evidence="10 11" key="1">
    <citation type="submission" date="2017-03" db="EMBL/GenBank/DDBJ databases">
        <authorList>
            <person name="Safronova V.I."/>
            <person name="Sazanova A.L."/>
            <person name="Chirak E.R."/>
        </authorList>
    </citation>
    <scope>NUCLEOTIDE SEQUENCE [LARGE SCALE GENOMIC DNA]</scope>
    <source>
        <strain evidence="10 11">Opo-243</strain>
    </source>
</reference>
<evidence type="ECO:0000313" key="10">
    <source>
        <dbReference type="EMBL" id="RXT33326.1"/>
    </source>
</evidence>
<dbReference type="CDD" id="cd06582">
    <property type="entry name" value="TM_PBP1_LivH_like"/>
    <property type="match status" value="1"/>
</dbReference>
<evidence type="ECO:0000256" key="5">
    <source>
        <dbReference type="ARBA" id="ARBA00022970"/>
    </source>
</evidence>
<comment type="subcellular location">
    <subcellularLocation>
        <location evidence="1">Cell membrane</location>
        <topology evidence="1">Multi-pass membrane protein</topology>
    </subcellularLocation>
</comment>
<evidence type="ECO:0000256" key="7">
    <source>
        <dbReference type="ARBA" id="ARBA00023136"/>
    </source>
</evidence>
<protein>
    <recommendedName>
        <fullName evidence="12">Branched-chain amino acid ABC transporter permease</fullName>
    </recommendedName>
</protein>